<dbReference type="KEGG" id="loa:LOAG_06282"/>
<name>A0A1S0TYQ8_LOALO</name>
<dbReference type="AlphaFoldDB" id="A0A1S0TYQ8"/>
<dbReference type="RefSeq" id="XP_003141866.1">
    <property type="nucleotide sequence ID" value="XM_003141818.1"/>
</dbReference>
<protein>
    <submittedName>
        <fullName evidence="1">Uncharacterized protein</fullName>
    </submittedName>
</protein>
<dbReference type="CTD" id="9943698"/>
<reference evidence="1" key="1">
    <citation type="submission" date="2012-04" db="EMBL/GenBank/DDBJ databases">
        <title>The Genome Sequence of Loa loa.</title>
        <authorList>
            <consortium name="The Broad Institute Genome Sequencing Platform"/>
            <consortium name="Broad Institute Genome Sequencing Center for Infectious Disease"/>
            <person name="Nutman T.B."/>
            <person name="Fink D.L."/>
            <person name="Russ C."/>
            <person name="Young S."/>
            <person name="Zeng Q."/>
            <person name="Gargeya S."/>
            <person name="Alvarado L."/>
            <person name="Berlin A."/>
            <person name="Chapman S.B."/>
            <person name="Chen Z."/>
            <person name="Freedman E."/>
            <person name="Gellesch M."/>
            <person name="Goldberg J."/>
            <person name="Griggs A."/>
            <person name="Gujja S."/>
            <person name="Heilman E.R."/>
            <person name="Heiman D."/>
            <person name="Howarth C."/>
            <person name="Mehta T."/>
            <person name="Neiman D."/>
            <person name="Pearson M."/>
            <person name="Roberts A."/>
            <person name="Saif S."/>
            <person name="Shea T."/>
            <person name="Shenoy N."/>
            <person name="Sisk P."/>
            <person name="Stolte C."/>
            <person name="Sykes S."/>
            <person name="White J."/>
            <person name="Yandava C."/>
            <person name="Haas B."/>
            <person name="Henn M.R."/>
            <person name="Nusbaum C."/>
            <person name="Birren B."/>
        </authorList>
    </citation>
    <scope>NUCLEOTIDE SEQUENCE [LARGE SCALE GENOMIC DNA]</scope>
</reference>
<dbReference type="EMBL" id="JH712123">
    <property type="protein sequence ID" value="EFO22201.1"/>
    <property type="molecule type" value="Genomic_DNA"/>
</dbReference>
<gene>
    <name evidence="1" type="ORF">LOAG_06282</name>
</gene>
<accession>A0A1S0TYQ8</accession>
<dbReference type="GeneID" id="9943698"/>
<evidence type="ECO:0000313" key="1">
    <source>
        <dbReference type="EMBL" id="EFO22201.1"/>
    </source>
</evidence>
<sequence>MSHLLRVCDILRFKKDRATCTYANLSGLLNGHKETPDYKCCSTHQETCEVKLFTTDDKTIGELTTLYDKIPDEEVSLENNLKEGKRDGLYITGYDEKGIESEMQFGMQ</sequence>
<organism evidence="1">
    <name type="scientific">Loa loa</name>
    <name type="common">Eye worm</name>
    <name type="synonym">Filaria loa</name>
    <dbReference type="NCBI Taxonomy" id="7209"/>
    <lineage>
        <taxon>Eukaryota</taxon>
        <taxon>Metazoa</taxon>
        <taxon>Ecdysozoa</taxon>
        <taxon>Nematoda</taxon>
        <taxon>Chromadorea</taxon>
        <taxon>Rhabditida</taxon>
        <taxon>Spirurina</taxon>
        <taxon>Spiruromorpha</taxon>
        <taxon>Filarioidea</taxon>
        <taxon>Onchocercidae</taxon>
        <taxon>Loa</taxon>
    </lineage>
</organism>
<proteinExistence type="predicted"/>
<dbReference type="InParanoid" id="A0A1S0TYQ8"/>